<dbReference type="PANTHER" id="PTHR46797:SF1">
    <property type="entry name" value="METHYLPHOSPHONATE SYNTHASE"/>
    <property type="match status" value="1"/>
</dbReference>
<dbReference type="InterPro" id="IPR001387">
    <property type="entry name" value="Cro/C1-type_HTH"/>
</dbReference>
<dbReference type="RefSeq" id="WP_002834477.1">
    <property type="nucleotide sequence ID" value="NZ_BEWQ01000006.1"/>
</dbReference>
<keyword evidence="7" id="KW-1185">Reference proteome</keyword>
<reference evidence="4" key="3">
    <citation type="submission" date="2019-12" db="EMBL/GenBank/DDBJ databases">
        <title>SpeciesPrimer: A bioinformatics pipeline dedicated to the design of qPCR primers for the quantification of bacterial species.</title>
        <authorList>
            <person name="Dreier M."/>
            <person name="Berthoud H."/>
            <person name="Shani N."/>
            <person name="Wechsler D."/>
            <person name="Junier P."/>
        </authorList>
    </citation>
    <scope>NUCLEOTIDE SEQUENCE</scope>
    <source>
        <strain evidence="4">FAM13073</strain>
    </source>
</reference>
<evidence type="ECO:0000313" key="8">
    <source>
        <dbReference type="Proteomes" id="UP000743107"/>
    </source>
</evidence>
<dbReference type="PROSITE" id="PS50943">
    <property type="entry name" value="HTH_CROC1"/>
    <property type="match status" value="1"/>
</dbReference>
<evidence type="ECO:0000313" key="4">
    <source>
        <dbReference type="EMBL" id="KAF0413518.1"/>
    </source>
</evidence>
<protein>
    <submittedName>
        <fullName evidence="5">Helix-turn-helix domain-containing protein</fullName>
    </submittedName>
</protein>
<feature type="domain" description="HTH cro/C1-type" evidence="2">
    <location>
        <begin position="8"/>
        <end position="63"/>
    </location>
</feature>
<dbReference type="GO" id="GO:0005829">
    <property type="term" value="C:cytosol"/>
    <property type="evidence" value="ECO:0007669"/>
    <property type="project" value="TreeGrafter"/>
</dbReference>
<name>A0A0R2H6C3_PEDPE</name>
<keyword evidence="1" id="KW-0238">DNA-binding</keyword>
<reference evidence="3 6" key="1">
    <citation type="submission" date="2017-05" db="EMBL/GenBank/DDBJ databases">
        <title>Genome sequence of Pediococcus pentosaceus strain SRCM100892.</title>
        <authorList>
            <person name="Cho S.H."/>
        </authorList>
    </citation>
    <scope>NUCLEOTIDE SEQUENCE [LARGE SCALE GENOMIC DNA]</scope>
    <source>
        <strain evidence="3 6">SRCM100892</strain>
    </source>
</reference>
<evidence type="ECO:0000259" key="2">
    <source>
        <dbReference type="PROSITE" id="PS50943"/>
    </source>
</evidence>
<reference evidence="7" key="4">
    <citation type="submission" date="2020-03" db="EMBL/GenBank/DDBJ databases">
        <title>SpeciesPrimer: A bioinformatics pipeline dedicated to the design of qPCR primers for the quantification of bacterial species.</title>
        <authorList>
            <person name="Dreier M."/>
            <person name="Berthoud H."/>
            <person name="Shani N."/>
            <person name="Wechsler D."/>
            <person name="Junier P."/>
        </authorList>
    </citation>
    <scope>NUCLEOTIDE SEQUENCE [LARGE SCALE GENOMIC DNA]</scope>
    <source>
        <strain evidence="7">FAM13073</strain>
    </source>
</reference>
<dbReference type="Gene3D" id="1.10.260.40">
    <property type="entry name" value="lambda repressor-like DNA-binding domains"/>
    <property type="match status" value="1"/>
</dbReference>
<dbReference type="InterPro" id="IPR010982">
    <property type="entry name" value="Lambda_DNA-bd_dom_sf"/>
</dbReference>
<accession>A0A0R2H6C3</accession>
<dbReference type="SUPFAM" id="SSF47413">
    <property type="entry name" value="lambda repressor-like DNA-binding domains"/>
    <property type="match status" value="1"/>
</dbReference>
<dbReference type="GO" id="GO:0003677">
    <property type="term" value="F:DNA binding"/>
    <property type="evidence" value="ECO:0007669"/>
    <property type="project" value="UniProtKB-KW"/>
</dbReference>
<evidence type="ECO:0000313" key="7">
    <source>
        <dbReference type="Proteomes" id="UP000472573"/>
    </source>
</evidence>
<dbReference type="InterPro" id="IPR050807">
    <property type="entry name" value="TransReg_Diox_bact_type"/>
</dbReference>
<evidence type="ECO:0000256" key="1">
    <source>
        <dbReference type="ARBA" id="ARBA00023125"/>
    </source>
</evidence>
<dbReference type="GeneID" id="33062400"/>
<dbReference type="EMBL" id="WENB01000003">
    <property type="protein sequence ID" value="KAF0413518.1"/>
    <property type="molecule type" value="Genomic_DNA"/>
</dbReference>
<dbReference type="Proteomes" id="UP000472573">
    <property type="component" value="Unassembled WGS sequence"/>
</dbReference>
<evidence type="ECO:0000313" key="6">
    <source>
        <dbReference type="Proteomes" id="UP000196118"/>
    </source>
</evidence>
<dbReference type="PANTHER" id="PTHR46797">
    <property type="entry name" value="HTH-TYPE TRANSCRIPTIONAL REGULATOR"/>
    <property type="match status" value="1"/>
</dbReference>
<dbReference type="Pfam" id="PF01381">
    <property type="entry name" value="HTH_3"/>
    <property type="match status" value="1"/>
</dbReference>
<dbReference type="AlphaFoldDB" id="A0A0R2H6C3"/>
<dbReference type="EMBL" id="CP021474">
    <property type="protein sequence ID" value="ARW20298.1"/>
    <property type="molecule type" value="Genomic_DNA"/>
</dbReference>
<evidence type="ECO:0000313" key="5">
    <source>
        <dbReference type="EMBL" id="MBF7127390.1"/>
    </source>
</evidence>
<gene>
    <name evidence="4" type="ORF">GBO79_06070</name>
    <name evidence="5" type="ORF">ITQ97_06170</name>
    <name evidence="3" type="ORF">S100892_01755</name>
</gene>
<reference evidence="5" key="5">
    <citation type="submission" date="2020-11" db="EMBL/GenBank/DDBJ databases">
        <title>Antibiotic susceptibility profiles of Pediococcus pentosaceus from various origins and their implications for the safety assessment of strains with food-technology applications.</title>
        <authorList>
            <person name="Shani N."/>
            <person name="Oberhaensli S."/>
            <person name="Arias E."/>
        </authorList>
    </citation>
    <scope>NUCLEOTIDE SEQUENCE</scope>
    <source>
        <strain evidence="5">FAM 19164</strain>
    </source>
</reference>
<proteinExistence type="predicted"/>
<dbReference type="SMART" id="SM00530">
    <property type="entry name" value="HTH_XRE"/>
    <property type="match status" value="1"/>
</dbReference>
<reference evidence="4 7" key="2">
    <citation type="submission" date="2019-10" db="EMBL/GenBank/DDBJ databases">
        <authorList>
            <person name="Irmler S."/>
            <person name="Berthoud H."/>
            <person name="Roetschi A."/>
            <person name="Arias E."/>
            <person name="Shani N."/>
            <person name="Wuethrich D."/>
            <person name="Bruggmann R."/>
        </authorList>
    </citation>
    <scope>NUCLEOTIDE SEQUENCE [LARGE SCALE GENOMIC DNA]</scope>
    <source>
        <strain evidence="4 7">FAM13073</strain>
    </source>
</reference>
<dbReference type="EMBL" id="JADOFV010000003">
    <property type="protein sequence ID" value="MBF7127390.1"/>
    <property type="molecule type" value="Genomic_DNA"/>
</dbReference>
<dbReference type="Proteomes" id="UP000743107">
    <property type="component" value="Unassembled WGS sequence"/>
</dbReference>
<sequence>MVKRFQFIRKNRKRKNLTIEQLAEKADVSIDLVARLERGEREDVSISKLESILHALDLELGDVFKHSKLDKKSDEFVRKFLKLDAETREKYTDIFLSIIDLKNE</sequence>
<dbReference type="CDD" id="cd00093">
    <property type="entry name" value="HTH_XRE"/>
    <property type="match status" value="1"/>
</dbReference>
<organism evidence="5 8">
    <name type="scientific">Pediococcus pentosaceus</name>
    <dbReference type="NCBI Taxonomy" id="1255"/>
    <lineage>
        <taxon>Bacteria</taxon>
        <taxon>Bacillati</taxon>
        <taxon>Bacillota</taxon>
        <taxon>Bacilli</taxon>
        <taxon>Lactobacillales</taxon>
        <taxon>Lactobacillaceae</taxon>
        <taxon>Pediococcus</taxon>
    </lineage>
</organism>
<evidence type="ECO:0000313" key="3">
    <source>
        <dbReference type="EMBL" id="ARW20298.1"/>
    </source>
</evidence>
<dbReference type="OMA" id="ETNQRQY"/>
<dbReference type="Proteomes" id="UP000196118">
    <property type="component" value="Chromosome"/>
</dbReference>
<accession>A0A8G0ZI97</accession>
<dbReference type="GO" id="GO:0003700">
    <property type="term" value="F:DNA-binding transcription factor activity"/>
    <property type="evidence" value="ECO:0007669"/>
    <property type="project" value="TreeGrafter"/>
</dbReference>